<dbReference type="AlphaFoldDB" id="A0A5C6U139"/>
<protein>
    <submittedName>
        <fullName evidence="2">Uncharacterized protein</fullName>
    </submittedName>
</protein>
<name>A0A5C6U139_9BURK</name>
<gene>
    <name evidence="2" type="ORF">FSC37_13340</name>
</gene>
<dbReference type="Proteomes" id="UP000321832">
    <property type="component" value="Unassembled WGS sequence"/>
</dbReference>
<keyword evidence="3" id="KW-1185">Reference proteome</keyword>
<feature type="transmembrane region" description="Helical" evidence="1">
    <location>
        <begin position="44"/>
        <end position="68"/>
    </location>
</feature>
<proteinExistence type="predicted"/>
<keyword evidence="1" id="KW-1133">Transmembrane helix</keyword>
<evidence type="ECO:0000313" key="2">
    <source>
        <dbReference type="EMBL" id="TXC66469.1"/>
    </source>
</evidence>
<comment type="caution">
    <text evidence="2">The sequence shown here is derived from an EMBL/GenBank/DDBJ whole genome shotgun (WGS) entry which is preliminary data.</text>
</comment>
<evidence type="ECO:0000313" key="3">
    <source>
        <dbReference type="Proteomes" id="UP000321832"/>
    </source>
</evidence>
<reference evidence="2 3" key="1">
    <citation type="submission" date="2019-08" db="EMBL/GenBank/DDBJ databases">
        <authorList>
            <person name="Khan S.A."/>
            <person name="Jeon C.O."/>
            <person name="Jeong S.E."/>
        </authorList>
    </citation>
    <scope>NUCLEOTIDE SEQUENCE [LARGE SCALE GENOMIC DNA]</scope>
    <source>
        <strain evidence="3">IMCC1728</strain>
    </source>
</reference>
<organism evidence="2 3">
    <name type="scientific">Piscinibacter aquaticus</name>
    <dbReference type="NCBI Taxonomy" id="392597"/>
    <lineage>
        <taxon>Bacteria</taxon>
        <taxon>Pseudomonadati</taxon>
        <taxon>Pseudomonadota</taxon>
        <taxon>Betaproteobacteria</taxon>
        <taxon>Burkholderiales</taxon>
        <taxon>Sphaerotilaceae</taxon>
        <taxon>Piscinibacter</taxon>
    </lineage>
</organism>
<evidence type="ECO:0000256" key="1">
    <source>
        <dbReference type="SAM" id="Phobius"/>
    </source>
</evidence>
<accession>A0A5C6U139</accession>
<dbReference type="EMBL" id="VOPW01000001">
    <property type="protein sequence ID" value="TXC66469.1"/>
    <property type="molecule type" value="Genomic_DNA"/>
</dbReference>
<keyword evidence="1" id="KW-0472">Membrane</keyword>
<keyword evidence="1" id="KW-0812">Transmembrane</keyword>
<sequence length="76" mass="8999">MFKERLNQSVDKHAIHLRSVRGLDPYSSFRNDRERRKALRARDIRMVCIALILGLTANTQSVQFLAWLRSFLQHFV</sequence>